<reference evidence="1 2" key="1">
    <citation type="submission" date="2019-12" db="EMBL/GenBank/DDBJ databases">
        <title>Chromosome-level assembly of the Caenorhabditis remanei genome.</title>
        <authorList>
            <person name="Teterina A.A."/>
            <person name="Willis J.H."/>
            <person name="Phillips P.C."/>
        </authorList>
    </citation>
    <scope>NUCLEOTIDE SEQUENCE [LARGE SCALE GENOMIC DNA]</scope>
    <source>
        <strain evidence="1 2">PX506</strain>
        <tissue evidence="1">Whole organism</tissue>
    </source>
</reference>
<dbReference type="KEGG" id="crq:GCK72_015850"/>
<gene>
    <name evidence="1" type="ORF">GCK72_015850</name>
</gene>
<dbReference type="RefSeq" id="XP_053585945.1">
    <property type="nucleotide sequence ID" value="XM_053731173.1"/>
</dbReference>
<accession>A0A6A5GYB9</accession>
<dbReference type="CTD" id="78776189"/>
<evidence type="ECO:0000313" key="2">
    <source>
        <dbReference type="Proteomes" id="UP000483820"/>
    </source>
</evidence>
<dbReference type="AlphaFoldDB" id="A0A6A5GYB9"/>
<name>A0A6A5GYB9_CAERE</name>
<dbReference type="GeneID" id="78776189"/>
<comment type="caution">
    <text evidence="1">The sequence shown here is derived from an EMBL/GenBank/DDBJ whole genome shotgun (WGS) entry which is preliminary data.</text>
</comment>
<sequence>MIASVGSDSEHRLILRVTVVQKSGRSLEDSGEMGFPSDAYGYCRIRGFNDFAAARRDFHVAFRDGGDVGIQKTLIVFVGGASDHHTVDFGVFGIVDGQCLTQSTDETPSPTTITGAEADVLLEIKFWVI</sequence>
<organism evidence="1 2">
    <name type="scientific">Caenorhabditis remanei</name>
    <name type="common">Caenorhabditis vulgaris</name>
    <dbReference type="NCBI Taxonomy" id="31234"/>
    <lineage>
        <taxon>Eukaryota</taxon>
        <taxon>Metazoa</taxon>
        <taxon>Ecdysozoa</taxon>
        <taxon>Nematoda</taxon>
        <taxon>Chromadorea</taxon>
        <taxon>Rhabditida</taxon>
        <taxon>Rhabditina</taxon>
        <taxon>Rhabditomorpha</taxon>
        <taxon>Rhabditoidea</taxon>
        <taxon>Rhabditidae</taxon>
        <taxon>Peloderinae</taxon>
        <taxon>Caenorhabditis</taxon>
    </lineage>
</organism>
<dbReference type="Proteomes" id="UP000483820">
    <property type="component" value="Chromosome IV"/>
</dbReference>
<evidence type="ECO:0000313" key="1">
    <source>
        <dbReference type="EMBL" id="KAF1759383.1"/>
    </source>
</evidence>
<dbReference type="EMBL" id="WUAV01000004">
    <property type="protein sequence ID" value="KAF1759383.1"/>
    <property type="molecule type" value="Genomic_DNA"/>
</dbReference>
<proteinExistence type="predicted"/>
<protein>
    <submittedName>
        <fullName evidence="1">Uncharacterized protein</fullName>
    </submittedName>
</protein>